<keyword evidence="2" id="KW-1185">Reference proteome</keyword>
<reference evidence="1" key="1">
    <citation type="submission" date="2018-04" db="EMBL/GenBank/DDBJ databases">
        <title>Whole genome sequencing of Hypsizygus marmoreus.</title>
        <authorList>
            <person name="Choi I.-G."/>
            <person name="Min B."/>
            <person name="Kim J.-G."/>
            <person name="Kim S."/>
            <person name="Oh Y.-L."/>
            <person name="Kong W.-S."/>
            <person name="Park H."/>
            <person name="Jeong J."/>
            <person name="Song E.-S."/>
        </authorList>
    </citation>
    <scope>NUCLEOTIDE SEQUENCE [LARGE SCALE GENOMIC DNA]</scope>
    <source>
        <strain evidence="1">51987-8</strain>
    </source>
</reference>
<evidence type="ECO:0000313" key="2">
    <source>
        <dbReference type="Proteomes" id="UP000076154"/>
    </source>
</evidence>
<dbReference type="AlphaFoldDB" id="A0A369J8K9"/>
<proteinExistence type="predicted"/>
<accession>A0A369J8K9</accession>
<organism evidence="1 2">
    <name type="scientific">Hypsizygus marmoreus</name>
    <name type="common">White beech mushroom</name>
    <name type="synonym">Agaricus marmoreus</name>
    <dbReference type="NCBI Taxonomy" id="39966"/>
    <lineage>
        <taxon>Eukaryota</taxon>
        <taxon>Fungi</taxon>
        <taxon>Dikarya</taxon>
        <taxon>Basidiomycota</taxon>
        <taxon>Agaricomycotina</taxon>
        <taxon>Agaricomycetes</taxon>
        <taxon>Agaricomycetidae</taxon>
        <taxon>Agaricales</taxon>
        <taxon>Tricholomatineae</taxon>
        <taxon>Lyophyllaceae</taxon>
        <taxon>Hypsizygus</taxon>
    </lineage>
</organism>
<protein>
    <submittedName>
        <fullName evidence="1">Uncharacterized protein</fullName>
    </submittedName>
</protein>
<dbReference type="Proteomes" id="UP000076154">
    <property type="component" value="Unassembled WGS sequence"/>
</dbReference>
<dbReference type="InParanoid" id="A0A369J8K9"/>
<comment type="caution">
    <text evidence="1">The sequence shown here is derived from an EMBL/GenBank/DDBJ whole genome shotgun (WGS) entry which is preliminary data.</text>
</comment>
<name>A0A369J8K9_HYPMA</name>
<evidence type="ECO:0000313" key="1">
    <source>
        <dbReference type="EMBL" id="RDB15794.1"/>
    </source>
</evidence>
<dbReference type="EMBL" id="LUEZ02000138">
    <property type="protein sequence ID" value="RDB15794.1"/>
    <property type="molecule type" value="Genomic_DNA"/>
</dbReference>
<gene>
    <name evidence="1" type="ORF">Hypma_003648</name>
</gene>
<sequence length="196" mass="22199">MREWFLRLDPQAPSPQYWISGRCDKPLAGTPSNELPDRSMHSQFEHRPRQCIPMVILANKTLGQFGLSGVASPRYILQKAYWVRLSLAIFLGADPVDLVPRPQKPASSVLSVSFPDQRGYERRGDVGRSRERYLCPERTHGRIKHKVILERKKSGDVQSGFLETTPPAAPEARNFMPVGHMDDDCRKSHALGDFGY</sequence>